<dbReference type="Proteomes" id="UP000501346">
    <property type="component" value="Chromosome SeXV-SeVIII"/>
</dbReference>
<evidence type="ECO:0000256" key="3">
    <source>
        <dbReference type="ARBA" id="ARBA00022692"/>
    </source>
</evidence>
<name>A0A6C1EHA2_SACPS</name>
<feature type="transmembrane region" description="Helical" evidence="7">
    <location>
        <begin position="294"/>
        <end position="311"/>
    </location>
</feature>
<feature type="binding site" evidence="6">
    <location>
        <position position="292"/>
    </location>
    <ligand>
        <name>Zn(2+)</name>
        <dbReference type="ChEBI" id="CHEBI:29105"/>
    </ligand>
</feature>
<accession>A0A6C1EHA2</accession>
<dbReference type="PANTHER" id="PTHR20855:SF52">
    <property type="entry name" value="ADIPONECTIN RECEPTOR PROTEIN"/>
    <property type="match status" value="1"/>
</dbReference>
<feature type="transmembrane region" description="Helical" evidence="7">
    <location>
        <begin position="162"/>
        <end position="181"/>
    </location>
</feature>
<protein>
    <submittedName>
        <fullName evidence="8">Inc metabolism membrane protein</fullName>
    </submittedName>
</protein>
<feature type="transmembrane region" description="Helical" evidence="7">
    <location>
        <begin position="221"/>
        <end position="243"/>
    </location>
</feature>
<dbReference type="PANTHER" id="PTHR20855">
    <property type="entry name" value="ADIPOR/PROGESTIN RECEPTOR-RELATED"/>
    <property type="match status" value="1"/>
</dbReference>
<organism evidence="8 9">
    <name type="scientific">Saccharomyces pastorianus</name>
    <name type="common">Lager yeast</name>
    <name type="synonym">Saccharomyces cerevisiae x Saccharomyces eubayanus</name>
    <dbReference type="NCBI Taxonomy" id="27292"/>
    <lineage>
        <taxon>Eukaryota</taxon>
        <taxon>Fungi</taxon>
        <taxon>Dikarya</taxon>
        <taxon>Ascomycota</taxon>
        <taxon>Saccharomycotina</taxon>
        <taxon>Saccharomycetes</taxon>
        <taxon>Saccharomycetales</taxon>
        <taxon>Saccharomycetaceae</taxon>
        <taxon>Saccharomyces</taxon>
    </lineage>
</organism>
<comment type="subcellular location">
    <subcellularLocation>
        <location evidence="1">Membrane</location>
        <topology evidence="1">Multi-pass membrane protein</topology>
    </subcellularLocation>
</comment>
<feature type="transmembrane region" description="Helical" evidence="7">
    <location>
        <begin position="187"/>
        <end position="209"/>
    </location>
</feature>
<dbReference type="InterPro" id="IPR004254">
    <property type="entry name" value="AdipoR/HlyIII-related"/>
</dbReference>
<comment type="similarity">
    <text evidence="2">Belongs to the ADIPOR family.</text>
</comment>
<evidence type="ECO:0000256" key="1">
    <source>
        <dbReference type="ARBA" id="ARBA00004141"/>
    </source>
</evidence>
<proteinExistence type="inferred from homology"/>
<dbReference type="AlphaFoldDB" id="A0A6C1EHA2"/>
<sequence>MIHIGREAFEMSTLLERTNSVQELKKRAAGNTSANPAEVAEAKKVLKRVYSWDEIPEWQRDNDFILHGYVKETSSFVDTFKSLFYMHNESVNIYSHLIPAVGFLTVLLLDKTTITVFETTTWLDHMMIDLFFSGAFACLILSSSFHCFKSHSLRIATLGNKLDYLGICILIVTSMVSILYYGYYDKFPVFCLFALITLSFGVACSVVSLKDKFRKREWRPYRAGLFVCFGLSSIVPIFSGLYYYSFSEIWNQIQLFWVLLGGGLYIIGAVLYGMRFPEKVYPGRFDIWGHSHQLFHFLVVIAALCHMRGVLNSYELVHIKMQNGIVS</sequence>
<evidence type="ECO:0000256" key="2">
    <source>
        <dbReference type="ARBA" id="ARBA00007018"/>
    </source>
</evidence>
<dbReference type="OrthoDB" id="529367at2759"/>
<evidence type="ECO:0000256" key="6">
    <source>
        <dbReference type="PIRSR" id="PIRSR604254-1"/>
    </source>
</evidence>
<evidence type="ECO:0000256" key="7">
    <source>
        <dbReference type="SAM" id="Phobius"/>
    </source>
</evidence>
<dbReference type="GO" id="GO:0016020">
    <property type="term" value="C:membrane"/>
    <property type="evidence" value="ECO:0007669"/>
    <property type="project" value="UniProtKB-SubCell"/>
</dbReference>
<feature type="transmembrane region" description="Helical" evidence="7">
    <location>
        <begin position="91"/>
        <end position="109"/>
    </location>
</feature>
<dbReference type="EMBL" id="CP049012">
    <property type="protein sequence ID" value="QID87984.1"/>
    <property type="molecule type" value="Genomic_DNA"/>
</dbReference>
<reference evidence="8 9" key="1">
    <citation type="journal article" date="2019" name="BMC Genomics">
        <title>Chromosome level assembly and comparative genome analysis confirm lager-brewing yeasts originated from a single hybridization.</title>
        <authorList>
            <person name="Salazar A.N."/>
            <person name="Gorter de Vries A.R."/>
            <person name="van den Broek M."/>
            <person name="Brouwers N."/>
            <person name="de la Torre Cortes P."/>
            <person name="Kuijpers N.G.A."/>
            <person name="Daran J.G."/>
            <person name="Abeel T."/>
        </authorList>
    </citation>
    <scope>NUCLEOTIDE SEQUENCE [LARGE SCALE GENOMIC DNA]</scope>
    <source>
        <strain evidence="8 9">CBS 1483</strain>
    </source>
</reference>
<dbReference type="GO" id="GO:0038023">
    <property type="term" value="F:signaling receptor activity"/>
    <property type="evidence" value="ECO:0007669"/>
    <property type="project" value="TreeGrafter"/>
</dbReference>
<dbReference type="GO" id="GO:0046872">
    <property type="term" value="F:metal ion binding"/>
    <property type="evidence" value="ECO:0007669"/>
    <property type="project" value="UniProtKB-KW"/>
</dbReference>
<keyword evidence="3 7" id="KW-0812">Transmembrane</keyword>
<keyword evidence="9" id="KW-1185">Reference proteome</keyword>
<evidence type="ECO:0000313" key="9">
    <source>
        <dbReference type="Proteomes" id="UP000501346"/>
    </source>
</evidence>
<keyword evidence="5 7" id="KW-0472">Membrane</keyword>
<keyword evidence="6" id="KW-0479">Metal-binding</keyword>
<feature type="binding site" evidence="6">
    <location>
        <position position="296"/>
    </location>
    <ligand>
        <name>Zn(2+)</name>
        <dbReference type="ChEBI" id="CHEBI:29105"/>
    </ligand>
</feature>
<gene>
    <name evidence="8" type="primary">IZH2_2</name>
    <name evidence="8" type="ORF">GRS66_010684</name>
</gene>
<feature type="transmembrane region" description="Helical" evidence="7">
    <location>
        <begin position="255"/>
        <end position="274"/>
    </location>
</feature>
<keyword evidence="4 7" id="KW-1133">Transmembrane helix</keyword>
<feature type="binding site" evidence="6">
    <location>
        <position position="146"/>
    </location>
    <ligand>
        <name>Zn(2+)</name>
        <dbReference type="ChEBI" id="CHEBI:29105"/>
    </ligand>
</feature>
<evidence type="ECO:0000313" key="8">
    <source>
        <dbReference type="EMBL" id="QID87984.1"/>
    </source>
</evidence>
<dbReference type="GO" id="GO:0006882">
    <property type="term" value="P:intracellular zinc ion homeostasis"/>
    <property type="evidence" value="ECO:0007669"/>
    <property type="project" value="TreeGrafter"/>
</dbReference>
<evidence type="ECO:0000256" key="5">
    <source>
        <dbReference type="ARBA" id="ARBA00023136"/>
    </source>
</evidence>
<feature type="transmembrane region" description="Helical" evidence="7">
    <location>
        <begin position="121"/>
        <end position="141"/>
    </location>
</feature>
<evidence type="ECO:0000256" key="4">
    <source>
        <dbReference type="ARBA" id="ARBA00022989"/>
    </source>
</evidence>
<keyword evidence="6" id="KW-0862">Zinc</keyword>
<dbReference type="Pfam" id="PF03006">
    <property type="entry name" value="HlyIII"/>
    <property type="match status" value="1"/>
</dbReference>